<dbReference type="EMBL" id="JAEPDI010000018">
    <property type="protein sequence ID" value="MCG7941058.1"/>
    <property type="molecule type" value="Genomic_DNA"/>
</dbReference>
<reference evidence="1" key="1">
    <citation type="journal article" date="2021" name="Proc. Natl. Acad. Sci. U.S.A.">
        <title>Global biogeography of chemosynthetic symbionts reveals both localized and globally distributed symbiont groups. .</title>
        <authorList>
            <person name="Osvatic J.T."/>
            <person name="Wilkins L.G.E."/>
            <person name="Leibrecht L."/>
            <person name="Leray M."/>
            <person name="Zauner S."/>
            <person name="Polzin J."/>
            <person name="Camacho Y."/>
            <person name="Gros O."/>
            <person name="van Gils J.A."/>
            <person name="Eisen J.A."/>
            <person name="Petersen J.M."/>
            <person name="Yuen B."/>
        </authorList>
    </citation>
    <scope>NUCLEOTIDE SEQUENCE</scope>
    <source>
        <strain evidence="1">MAGL173</strain>
    </source>
</reference>
<name>A0A9E4N219_9GAMM</name>
<comment type="caution">
    <text evidence="1">The sequence shown here is derived from an EMBL/GenBank/DDBJ whole genome shotgun (WGS) entry which is preliminary data.</text>
</comment>
<dbReference type="AlphaFoldDB" id="A0A9E4N219"/>
<protein>
    <submittedName>
        <fullName evidence="1">Uncharacterized protein</fullName>
    </submittedName>
</protein>
<dbReference type="Proteomes" id="UP000886687">
    <property type="component" value="Unassembled WGS sequence"/>
</dbReference>
<gene>
    <name evidence="1" type="ORF">JAZ04_19670</name>
</gene>
<accession>A0A9E4N219</accession>
<organism evidence="1 2">
    <name type="scientific">Candidatus Thiodiazotropha lotti</name>
    <dbReference type="NCBI Taxonomy" id="2792787"/>
    <lineage>
        <taxon>Bacteria</taxon>
        <taxon>Pseudomonadati</taxon>
        <taxon>Pseudomonadota</taxon>
        <taxon>Gammaproteobacteria</taxon>
        <taxon>Chromatiales</taxon>
        <taxon>Sedimenticolaceae</taxon>
        <taxon>Candidatus Thiodiazotropha</taxon>
    </lineage>
</organism>
<evidence type="ECO:0000313" key="2">
    <source>
        <dbReference type="Proteomes" id="UP000886687"/>
    </source>
</evidence>
<evidence type="ECO:0000313" key="1">
    <source>
        <dbReference type="EMBL" id="MCG7941058.1"/>
    </source>
</evidence>
<sequence length="112" mass="12631">MQLNLIIDDWSMDLDVTEDYIQAMSDSFINMDKGMDEDWQIGQKWVSNPSRNQRCQLAASKLLAALETNNEKLDLMIGGDIRSRMNGIKQVIIDNGSSPDRVGRFHLTTPSG</sequence>
<proteinExistence type="predicted"/>